<feature type="active site" description="O-(5'-phospho-DNA)-tyrosine intermediate" evidence="12">
    <location>
        <position position="762"/>
    </location>
</feature>
<dbReference type="Gene3D" id="3.30.1360.40">
    <property type="match status" value="1"/>
</dbReference>
<dbReference type="VEuPathDB" id="AmoebaDB:EIN_145900"/>
<evidence type="ECO:0000256" key="5">
    <source>
        <dbReference type="ARBA" id="ARBA00022723"/>
    </source>
</evidence>
<evidence type="ECO:0000256" key="12">
    <source>
        <dbReference type="PROSITE-ProRule" id="PRU01384"/>
    </source>
</evidence>
<dbReference type="SMART" id="SM00433">
    <property type="entry name" value="TOP2c"/>
    <property type="match status" value="1"/>
</dbReference>
<evidence type="ECO:0000313" key="18">
    <source>
        <dbReference type="Proteomes" id="UP000014680"/>
    </source>
</evidence>
<dbReference type="GO" id="GO:0000712">
    <property type="term" value="P:resolution of meiotic recombination intermediates"/>
    <property type="evidence" value="ECO:0007669"/>
    <property type="project" value="TreeGrafter"/>
</dbReference>
<dbReference type="GO" id="GO:0005524">
    <property type="term" value="F:ATP binding"/>
    <property type="evidence" value="ECO:0007669"/>
    <property type="project" value="UniProtKB-UniRule"/>
</dbReference>
<dbReference type="KEGG" id="eiv:EIN_145900"/>
<dbReference type="PRINTS" id="PR01158">
    <property type="entry name" value="TOPISMRASEII"/>
</dbReference>
<dbReference type="InterPro" id="IPR020568">
    <property type="entry name" value="Ribosomal_Su5_D2-typ_SF"/>
</dbReference>
<dbReference type="SUPFAM" id="SSF55874">
    <property type="entry name" value="ATPase domain of HSP90 chaperone/DNA topoisomerase II/histidine kinase"/>
    <property type="match status" value="1"/>
</dbReference>
<dbReference type="InterPro" id="IPR034157">
    <property type="entry name" value="TOPRIM_TopoII"/>
</dbReference>
<dbReference type="PRINTS" id="PR00418">
    <property type="entry name" value="TPI2FAMILY"/>
</dbReference>
<comment type="cofactor">
    <cofactor evidence="2">
        <name>Ca(2+)</name>
        <dbReference type="ChEBI" id="CHEBI:29108"/>
    </cofactor>
</comment>
<feature type="compositionally biased region" description="Basic and acidic residues" evidence="14">
    <location>
        <begin position="1222"/>
        <end position="1244"/>
    </location>
</feature>
<comment type="subunit">
    <text evidence="13">Homodimer.</text>
</comment>
<dbReference type="Pfam" id="PF16898">
    <property type="entry name" value="TOPRIM_C"/>
    <property type="match status" value="1"/>
</dbReference>
<evidence type="ECO:0000256" key="4">
    <source>
        <dbReference type="ARBA" id="ARBA00011080"/>
    </source>
</evidence>
<comment type="function">
    <text evidence="13">Control of topological states of DNA by transient breakage and subsequent rejoining of DNA strands. Topoisomerase II makes double-strand breaks.</text>
</comment>
<comment type="cofactor">
    <cofactor evidence="3">
        <name>Mg(2+)</name>
        <dbReference type="ChEBI" id="CHEBI:18420"/>
    </cofactor>
</comment>
<dbReference type="PROSITE" id="PS00177">
    <property type="entry name" value="TOPOISOMERASE_II"/>
    <property type="match status" value="1"/>
</dbReference>
<keyword evidence="10 12" id="KW-0238">DNA-binding</keyword>
<dbReference type="FunFam" id="3.40.50.670:FF:000001">
    <property type="entry name" value="DNA topoisomerase 2"/>
    <property type="match status" value="2"/>
</dbReference>
<dbReference type="InterPro" id="IPR003594">
    <property type="entry name" value="HATPase_dom"/>
</dbReference>
<dbReference type="CDD" id="cd03365">
    <property type="entry name" value="TOPRIM_TopoIIA"/>
    <property type="match status" value="1"/>
</dbReference>
<evidence type="ECO:0000256" key="13">
    <source>
        <dbReference type="RuleBase" id="RU362094"/>
    </source>
</evidence>
<comment type="catalytic activity">
    <reaction evidence="1 12 13">
        <text>ATP-dependent breakage, passage and rejoining of double-stranded DNA.</text>
        <dbReference type="EC" id="5.6.2.2"/>
    </reaction>
</comment>
<dbReference type="Gene3D" id="1.10.268.10">
    <property type="entry name" value="Topoisomerase, domain 3"/>
    <property type="match status" value="1"/>
</dbReference>
<gene>
    <name evidence="17" type="ORF">EIN_145900</name>
</gene>
<dbReference type="InterPro" id="IPR014721">
    <property type="entry name" value="Ribsml_uS5_D2-typ_fold_subgr"/>
</dbReference>
<dbReference type="PROSITE" id="PS52040">
    <property type="entry name" value="TOPO_IIA"/>
    <property type="match status" value="1"/>
</dbReference>
<reference evidence="17 18" key="1">
    <citation type="submission" date="2012-10" db="EMBL/GenBank/DDBJ databases">
        <authorList>
            <person name="Zafar N."/>
            <person name="Inman J."/>
            <person name="Hall N."/>
            <person name="Lorenzi H."/>
            <person name="Caler E."/>
        </authorList>
    </citation>
    <scope>NUCLEOTIDE SEQUENCE [LARGE SCALE GENOMIC DNA]</scope>
    <source>
        <strain evidence="17 18">IP1</strain>
    </source>
</reference>
<feature type="compositionally biased region" description="Acidic residues" evidence="14">
    <location>
        <begin position="1281"/>
        <end position="1306"/>
    </location>
</feature>
<feature type="region of interest" description="Disordered" evidence="14">
    <location>
        <begin position="1141"/>
        <end position="1162"/>
    </location>
</feature>
<comment type="similarity">
    <text evidence="4 13">Belongs to the type II topoisomerase family.</text>
</comment>
<dbReference type="Gene3D" id="3.40.50.670">
    <property type="match status" value="1"/>
</dbReference>
<dbReference type="Pfam" id="PF01751">
    <property type="entry name" value="Toprim"/>
    <property type="match status" value="1"/>
</dbReference>
<organism evidence="17 18">
    <name type="scientific">Entamoeba invadens IP1</name>
    <dbReference type="NCBI Taxonomy" id="370355"/>
    <lineage>
        <taxon>Eukaryota</taxon>
        <taxon>Amoebozoa</taxon>
        <taxon>Evosea</taxon>
        <taxon>Archamoebae</taxon>
        <taxon>Mastigamoebida</taxon>
        <taxon>Entamoebidae</taxon>
        <taxon>Entamoeba</taxon>
    </lineage>
</organism>
<dbReference type="Gene3D" id="3.30.565.10">
    <property type="entry name" value="Histidine kinase-like ATPase, C-terminal domain"/>
    <property type="match status" value="1"/>
</dbReference>
<dbReference type="RefSeq" id="XP_004254377.1">
    <property type="nucleotide sequence ID" value="XM_004254329.1"/>
</dbReference>
<dbReference type="Proteomes" id="UP000014680">
    <property type="component" value="Unassembled WGS sequence"/>
</dbReference>
<evidence type="ECO:0000256" key="1">
    <source>
        <dbReference type="ARBA" id="ARBA00000185"/>
    </source>
</evidence>
<dbReference type="GO" id="GO:0003918">
    <property type="term" value="F:DNA topoisomerase type II (double strand cut, ATP-hydrolyzing) activity"/>
    <property type="evidence" value="ECO:0007669"/>
    <property type="project" value="UniProtKB-UniRule"/>
</dbReference>
<dbReference type="InterPro" id="IPR036890">
    <property type="entry name" value="HATPase_C_sf"/>
</dbReference>
<sequence>MSKKKVELEDVYVKLSHKEQILTRPDTYIGSVEKNDESVWVFSDGEDGGEMVKKPISYTPGLFKIFDEILVNASDNFQRDTNMDTIKVNIVGDVISVYNNGKGIPIEIHKKEKMYIPELIFGHLLTSSNYRDDDKKVTGGRNGYGAKLANIFSNSFEIETSDGTKVYKQRWTKNMDNKEEAIITEKHCEEYTKVTFTPDYARFQMKGMEEDTKALLIRRAYDIAGCNPGKKVYINKVKVCFKRFEDYAKMYVGKESIVSEQAGDRWEVCVCASQGEAQQVSFVNSIFTSKGGTHVDIVLNQICKNLMDKLAKKNKKGAEIKPFQVKNHLFVFVRCLIENPAFDSQTKETLKTQSSKFGSKPVLSDKFFTKLSKLSVMDDILNWAIKKGEQDLSKSGGRKTARITGIPKLDDANKAGTKDGKLCTLILTEGDSAKTLAVSGLSVVGRDYYGVFPLRGKPLNAREISSAKVKNNQEFENIAKIMGLRYGKKYTDLNELRYGCVMIMADQDYDGSHIKGLLINYFNVFWPSLLKIKNFLVEFITPIVKVKKGKEEISFFTVPQFNEWKEEKIHEGELKKWEIKYYKGLGTSKDSDAKVYFGDLDTHKIRFDYNGEPSDQVIDLAFSKKRADDRKEWLKGYDPNTYLDQDVESVSYQDFVHKELILFSYDDCERSIPCVVDGLKPSQRKVLWTCLIKNVIRELKVSQLSGLVSEKSSYHHGEVSLQSTIVNMAQNFCGANNINLLLPSGQFGSRLQGGKDQAAARYIYTRLSTITRSLCIKEDDQVLDFLIDEDRKIEPKYYVPIIPMVLVNGAEGIGTGWSTDIPNFNPLDLVDNCKRYLNGEELQPMKPWYRGWTGELKENKEGTGFMCYGRWRRVGNNRIEIRELPMHIWTENYKVHLEKMIEAKTVKGFQEHHLINTVHFVIDLAVEMTDEQVWNNFKLASSIKDANMHLFNSEMKIQKYHTPLDIMREFCEVRLKTYEARKKAIIDSMEHQMLILSNKVRFIKMVIEGKLIVNNRKKNDLYKELISLGFDQIKDPKKLEKSKPIGGVEEESVIKVKEEEEEEAGGYDYLLSMKIWTLTYERAKKLMEDCDDLKTQIDEVKTTTVKDMWLKELASFEKKYPEWLKEEEILLKVGDEGTKRTIAGKKGKSTKKTRKTKNEARNELLSMSAEELARKFGENAQFYEWKTVPSDDMVIKRTAITKKTATKKKKDDDTSASTSQTTEEKKPRVKKEKSESKDTSETKEKTKRSRVKKEVKEESGTEDVAPKKTRKRATKAKKIDLEDEDDGFVVDDDEIEYMSNSDEDEE</sequence>
<dbReference type="Gene3D" id="3.30.230.10">
    <property type="match status" value="1"/>
</dbReference>
<dbReference type="GO" id="GO:0003677">
    <property type="term" value="F:DNA binding"/>
    <property type="evidence" value="ECO:0007669"/>
    <property type="project" value="UniProtKB-UniRule"/>
</dbReference>
<dbReference type="InterPro" id="IPR013760">
    <property type="entry name" value="Topo_IIA-like_dom_sf"/>
</dbReference>
<dbReference type="InterPro" id="IPR031660">
    <property type="entry name" value="TOPRIM_C"/>
</dbReference>
<accession>L7FL49</accession>
<protein>
    <recommendedName>
        <fullName evidence="13">DNA topoisomerase 2</fullName>
        <ecNumber evidence="13">5.6.2.2</ecNumber>
    </recommendedName>
</protein>
<dbReference type="FunFam" id="3.30.565.10:FF:000004">
    <property type="entry name" value="DNA topoisomerase 2"/>
    <property type="match status" value="1"/>
</dbReference>
<dbReference type="CDD" id="cd03481">
    <property type="entry name" value="TopoIIA_Trans_ScTopoIIA"/>
    <property type="match status" value="1"/>
</dbReference>
<evidence type="ECO:0000256" key="7">
    <source>
        <dbReference type="ARBA" id="ARBA00022840"/>
    </source>
</evidence>
<dbReference type="OrthoDB" id="276498at2759"/>
<dbReference type="Pfam" id="PF00521">
    <property type="entry name" value="DNA_topoisoIV"/>
    <property type="match status" value="1"/>
</dbReference>
<dbReference type="InterPro" id="IPR006171">
    <property type="entry name" value="TOPRIM_dom"/>
</dbReference>
<dbReference type="PANTHER" id="PTHR10169">
    <property type="entry name" value="DNA TOPOISOMERASE/GYRASE"/>
    <property type="match status" value="1"/>
</dbReference>
<name>L7FL49_ENTIV</name>
<keyword evidence="6 13" id="KW-0547">Nucleotide-binding</keyword>
<evidence type="ECO:0000256" key="8">
    <source>
        <dbReference type="ARBA" id="ARBA00022842"/>
    </source>
</evidence>
<dbReference type="Gene3D" id="3.30.1490.30">
    <property type="match status" value="1"/>
</dbReference>
<feature type="compositionally biased region" description="Basic residues" evidence="14">
    <location>
        <begin position="1267"/>
        <end position="1276"/>
    </location>
</feature>
<evidence type="ECO:0000256" key="10">
    <source>
        <dbReference type="ARBA" id="ARBA00023125"/>
    </source>
</evidence>
<feature type="domain" description="Toprim" evidence="15">
    <location>
        <begin position="423"/>
        <end position="537"/>
    </location>
</feature>
<dbReference type="InterPro" id="IPR001241">
    <property type="entry name" value="Topo_IIA"/>
</dbReference>
<keyword evidence="9 12" id="KW-0799">Topoisomerase</keyword>
<feature type="region of interest" description="Disordered" evidence="14">
    <location>
        <begin position="1203"/>
        <end position="1306"/>
    </location>
</feature>
<evidence type="ECO:0000256" key="11">
    <source>
        <dbReference type="ARBA" id="ARBA00023235"/>
    </source>
</evidence>
<keyword evidence="7 13" id="KW-0067">ATP-binding</keyword>
<dbReference type="FunFam" id="3.90.199.10:FF:000002">
    <property type="entry name" value="DNA topoisomerase 2"/>
    <property type="match status" value="1"/>
</dbReference>
<dbReference type="GO" id="GO:0005634">
    <property type="term" value="C:nucleus"/>
    <property type="evidence" value="ECO:0007669"/>
    <property type="project" value="TreeGrafter"/>
</dbReference>
<dbReference type="OMA" id="TWTQDFK"/>
<dbReference type="SMART" id="SM00434">
    <property type="entry name" value="TOP4c"/>
    <property type="match status" value="1"/>
</dbReference>
<evidence type="ECO:0000256" key="2">
    <source>
        <dbReference type="ARBA" id="ARBA00001913"/>
    </source>
</evidence>
<dbReference type="FunFam" id="3.30.1490.30:FF:000001">
    <property type="entry name" value="DNA topoisomerase 2"/>
    <property type="match status" value="1"/>
</dbReference>
<proteinExistence type="inferred from homology"/>
<dbReference type="Gene3D" id="3.90.199.10">
    <property type="entry name" value="Topoisomerase II, domain 5"/>
    <property type="match status" value="1"/>
</dbReference>
<feature type="compositionally biased region" description="Basic residues" evidence="14">
    <location>
        <begin position="1142"/>
        <end position="1155"/>
    </location>
</feature>
<dbReference type="InterPro" id="IPR013506">
    <property type="entry name" value="Topo_IIA_bsu_dom2"/>
</dbReference>
<dbReference type="GO" id="GO:0046872">
    <property type="term" value="F:metal ion binding"/>
    <property type="evidence" value="ECO:0007669"/>
    <property type="project" value="UniProtKB-KW"/>
</dbReference>
<keyword evidence="18" id="KW-1185">Reference proteome</keyword>
<evidence type="ECO:0000256" key="3">
    <source>
        <dbReference type="ARBA" id="ARBA00001946"/>
    </source>
</evidence>
<keyword evidence="11 12" id="KW-0413">Isomerase</keyword>
<dbReference type="Pfam" id="PF00204">
    <property type="entry name" value="DNA_gyraseB"/>
    <property type="match status" value="1"/>
</dbReference>
<evidence type="ECO:0000256" key="14">
    <source>
        <dbReference type="SAM" id="MobiDB-lite"/>
    </source>
</evidence>
<feature type="domain" description="Topo IIA-type catalytic" evidence="16">
    <location>
        <begin position="672"/>
        <end position="1113"/>
    </location>
</feature>
<evidence type="ECO:0000256" key="9">
    <source>
        <dbReference type="ARBA" id="ARBA00023029"/>
    </source>
</evidence>
<dbReference type="InterPro" id="IPR002205">
    <property type="entry name" value="Topo_IIA_dom_A"/>
</dbReference>
<dbReference type="InterPro" id="IPR013757">
    <property type="entry name" value="Topo_IIA_A_a_sf"/>
</dbReference>
<dbReference type="SUPFAM" id="SSF54211">
    <property type="entry name" value="Ribosomal protein S5 domain 2-like"/>
    <property type="match status" value="1"/>
</dbReference>
<dbReference type="PANTHER" id="PTHR10169:SF38">
    <property type="entry name" value="DNA TOPOISOMERASE 2"/>
    <property type="match status" value="1"/>
</dbReference>
<dbReference type="GO" id="GO:0006265">
    <property type="term" value="P:DNA topological change"/>
    <property type="evidence" value="ECO:0007669"/>
    <property type="project" value="UniProtKB-UniRule"/>
</dbReference>
<keyword evidence="8" id="KW-0460">Magnesium</keyword>
<dbReference type="Pfam" id="PF02518">
    <property type="entry name" value="HATPase_c"/>
    <property type="match status" value="1"/>
</dbReference>
<dbReference type="FunFam" id="3.30.230.10:FF:000008">
    <property type="entry name" value="DNA topoisomerase 2"/>
    <property type="match status" value="1"/>
</dbReference>
<dbReference type="SUPFAM" id="SSF56719">
    <property type="entry name" value="Type II DNA topoisomerase"/>
    <property type="match status" value="1"/>
</dbReference>
<dbReference type="CDD" id="cd00187">
    <property type="entry name" value="TOP4c"/>
    <property type="match status" value="1"/>
</dbReference>
<dbReference type="InterPro" id="IPR013759">
    <property type="entry name" value="Topo_IIA_B_C"/>
</dbReference>
<dbReference type="InterPro" id="IPR013758">
    <property type="entry name" value="Topo_IIA_A/C_ab"/>
</dbReference>
<dbReference type="EMBL" id="KB206843">
    <property type="protein sequence ID" value="ELP87606.1"/>
    <property type="molecule type" value="Genomic_DNA"/>
</dbReference>
<keyword evidence="5" id="KW-0479">Metal-binding</keyword>
<dbReference type="InterPro" id="IPR018522">
    <property type="entry name" value="TopoIIA_CS"/>
</dbReference>
<dbReference type="GO" id="GO:0000819">
    <property type="term" value="P:sister chromatid segregation"/>
    <property type="evidence" value="ECO:0007669"/>
    <property type="project" value="TreeGrafter"/>
</dbReference>
<evidence type="ECO:0000259" key="15">
    <source>
        <dbReference type="PROSITE" id="PS50880"/>
    </source>
</evidence>
<evidence type="ECO:0000313" key="17">
    <source>
        <dbReference type="EMBL" id="ELP87606.1"/>
    </source>
</evidence>
<dbReference type="GeneID" id="14886593"/>
<dbReference type="InterPro" id="IPR001154">
    <property type="entry name" value="TopoII_euk"/>
</dbReference>
<evidence type="ECO:0000259" key="16">
    <source>
        <dbReference type="PROSITE" id="PS52040"/>
    </source>
</evidence>
<dbReference type="InterPro" id="IPR050634">
    <property type="entry name" value="DNA_Topoisomerase_II"/>
</dbReference>
<dbReference type="PROSITE" id="PS50880">
    <property type="entry name" value="TOPRIM"/>
    <property type="match status" value="1"/>
</dbReference>
<evidence type="ECO:0000256" key="6">
    <source>
        <dbReference type="ARBA" id="ARBA00022741"/>
    </source>
</evidence>
<dbReference type="EC" id="5.6.2.2" evidence="13"/>